<keyword evidence="2" id="KW-0732">Signal</keyword>
<feature type="compositionally biased region" description="Basic and acidic residues" evidence="1">
    <location>
        <begin position="140"/>
        <end position="150"/>
    </location>
</feature>
<name>A0AA95NQF8_9BURK</name>
<dbReference type="Proteomes" id="UP001177769">
    <property type="component" value="Chromosome"/>
</dbReference>
<organism evidence="3 4">
    <name type="scientific">Paucibacter sediminis</name>
    <dbReference type="NCBI Taxonomy" id="3019553"/>
    <lineage>
        <taxon>Bacteria</taxon>
        <taxon>Pseudomonadati</taxon>
        <taxon>Pseudomonadota</taxon>
        <taxon>Betaproteobacteria</taxon>
        <taxon>Burkholderiales</taxon>
        <taxon>Sphaerotilaceae</taxon>
        <taxon>Roseateles</taxon>
    </lineage>
</organism>
<reference evidence="3" key="1">
    <citation type="submission" date="2023-01" db="EMBL/GenBank/DDBJ databases">
        <title>Whole genome sequence of Paucibacter sp. S2-9 isolated from pond sediment.</title>
        <authorList>
            <person name="Jung J.Y."/>
        </authorList>
    </citation>
    <scope>NUCLEOTIDE SEQUENCE</scope>
    <source>
        <strain evidence="3">S2-9</strain>
    </source>
</reference>
<feature type="region of interest" description="Disordered" evidence="1">
    <location>
        <begin position="129"/>
        <end position="150"/>
    </location>
</feature>
<dbReference type="RefSeq" id="WP_285235434.1">
    <property type="nucleotide sequence ID" value="NZ_CP116346.1"/>
</dbReference>
<evidence type="ECO:0000313" key="3">
    <source>
        <dbReference type="EMBL" id="WIT14306.1"/>
    </source>
</evidence>
<evidence type="ECO:0008006" key="5">
    <source>
        <dbReference type="Google" id="ProtNLM"/>
    </source>
</evidence>
<dbReference type="KEGG" id="pais:PFX98_11985"/>
<protein>
    <recommendedName>
        <fullName evidence="5">DUF2169 domain-containing protein</fullName>
    </recommendedName>
</protein>
<proteinExistence type="predicted"/>
<evidence type="ECO:0000256" key="1">
    <source>
        <dbReference type="SAM" id="MobiDB-lite"/>
    </source>
</evidence>
<evidence type="ECO:0000256" key="2">
    <source>
        <dbReference type="SAM" id="SignalP"/>
    </source>
</evidence>
<feature type="region of interest" description="Disordered" evidence="1">
    <location>
        <begin position="396"/>
        <end position="434"/>
    </location>
</feature>
<dbReference type="EMBL" id="CP116346">
    <property type="protein sequence ID" value="WIT14306.1"/>
    <property type="molecule type" value="Genomic_DNA"/>
</dbReference>
<evidence type="ECO:0000313" key="4">
    <source>
        <dbReference type="Proteomes" id="UP001177769"/>
    </source>
</evidence>
<sequence>MIRTSLRPLAAALSAAFLPLLALAQGNSQQVVKPPQAQAWIDLATFSGMGMPGGMGAGGGGGNPMAALGGLFGGGARRDEANRFGQTQSMAAGRWMDVTLYSRANPKLAEAQQSVPPGFMSPALKLQSPLETRGAPPEPGDERVVEPEQERPRGKMLLYWGCGDTVRPGQPRVIDFATATPAELAKFFQSRRATQRGSHAASGRPLWPSRDDSRMVPAAASLVGEHAYSAAGLPEGFRFQIPAAQDLMPAIALKQQEQDGATQLSWQALPTARAYFISAMGARDNQEMVIWTSSEQPDMGFGLQDYQTNAAVDRWLKEQVLLAPQTTRCNVPKGVFGSGQGAMLRMIAYGSELNLAHPPRPSDVKIPWEPQWAVKLRLKSVASAMLGMDMGDMMMEQRGRPAKGDDADEPAKETAKEPPKKPGVTDVLKGLFGR</sequence>
<feature type="region of interest" description="Disordered" evidence="1">
    <location>
        <begin position="190"/>
        <end position="212"/>
    </location>
</feature>
<feature type="chain" id="PRO_5041635853" description="DUF2169 domain-containing protein" evidence="2">
    <location>
        <begin position="25"/>
        <end position="434"/>
    </location>
</feature>
<gene>
    <name evidence="3" type="ORF">PFX98_11985</name>
</gene>
<dbReference type="AlphaFoldDB" id="A0AA95NQF8"/>
<feature type="signal peptide" evidence="2">
    <location>
        <begin position="1"/>
        <end position="24"/>
    </location>
</feature>
<accession>A0AA95NQF8</accession>
<keyword evidence="4" id="KW-1185">Reference proteome</keyword>
<feature type="compositionally biased region" description="Basic and acidic residues" evidence="1">
    <location>
        <begin position="396"/>
        <end position="420"/>
    </location>
</feature>